<keyword evidence="5" id="KW-1185">Reference proteome</keyword>
<dbReference type="InterPro" id="IPR003057">
    <property type="entry name" value="Invtbrt_color"/>
</dbReference>
<evidence type="ECO:0000313" key="5">
    <source>
        <dbReference type="Proteomes" id="UP000837857"/>
    </source>
</evidence>
<dbReference type="Pfam" id="PF00061">
    <property type="entry name" value="Lipocalin"/>
    <property type="match status" value="1"/>
</dbReference>
<dbReference type="PANTHER" id="PTHR10612:SF62">
    <property type="entry name" value="LIPOCALIN_CYTOSOLIC FATTY-ACID BINDING DOMAIN-CONTAINING PROTEIN"/>
    <property type="match status" value="1"/>
</dbReference>
<evidence type="ECO:0000259" key="3">
    <source>
        <dbReference type="Pfam" id="PF00061"/>
    </source>
</evidence>
<dbReference type="EMBL" id="OW152822">
    <property type="protein sequence ID" value="CAH2038055.1"/>
    <property type="molecule type" value="Genomic_DNA"/>
</dbReference>
<feature type="domain" description="Lipocalin/cytosolic fatty-acid binding" evidence="3">
    <location>
        <begin position="41"/>
        <end position="180"/>
    </location>
</feature>
<evidence type="ECO:0000256" key="2">
    <source>
        <dbReference type="SAM" id="SignalP"/>
    </source>
</evidence>
<proteinExistence type="predicted"/>
<feature type="non-terminal residue" evidence="4">
    <location>
        <position position="218"/>
    </location>
</feature>
<reference evidence="4" key="1">
    <citation type="submission" date="2022-03" db="EMBL/GenBank/DDBJ databases">
        <authorList>
            <person name="Martin H S."/>
        </authorList>
    </citation>
    <scope>NUCLEOTIDE SEQUENCE</scope>
</reference>
<dbReference type="Gene3D" id="2.40.128.20">
    <property type="match status" value="1"/>
</dbReference>
<keyword evidence="2" id="KW-0732">Signal</keyword>
<keyword evidence="1" id="KW-1015">Disulfide bond</keyword>
<evidence type="ECO:0000256" key="1">
    <source>
        <dbReference type="ARBA" id="ARBA00023157"/>
    </source>
</evidence>
<name>A0ABN8HNQ1_9NEOP</name>
<dbReference type="PRINTS" id="PR01273">
    <property type="entry name" value="INVTBRTCOLOR"/>
</dbReference>
<evidence type="ECO:0000313" key="4">
    <source>
        <dbReference type="EMBL" id="CAH2038055.1"/>
    </source>
</evidence>
<feature type="signal peptide" evidence="2">
    <location>
        <begin position="1"/>
        <end position="16"/>
    </location>
</feature>
<accession>A0ABN8HNQ1</accession>
<dbReference type="InterPro" id="IPR012674">
    <property type="entry name" value="Calycin"/>
</dbReference>
<sequence>MYRLSTLLLFFTGSLGQITLNGTCDFTNLSAERNLNVPRLSGHWYQIRRIKNLQESGTCSTMNINATVINNAPPKITISNKEVSDKKMHYRNGTITLNNGYIGKFSINVSDIVYDSMILATNYTDYAVLYSCNNINNSTKNVWAWVLSRNSTLTANQKDLIQSVINRNAELKNATWVTPEHSKKACDPNASVSYRISPVLILISVLIVCKDVFSGKEL</sequence>
<dbReference type="PANTHER" id="PTHR10612">
    <property type="entry name" value="APOLIPOPROTEIN D"/>
    <property type="match status" value="1"/>
</dbReference>
<protein>
    <recommendedName>
        <fullName evidence="3">Lipocalin/cytosolic fatty-acid binding domain-containing protein</fullName>
    </recommendedName>
</protein>
<dbReference type="Proteomes" id="UP000837857">
    <property type="component" value="Chromosome 10"/>
</dbReference>
<dbReference type="InterPro" id="IPR000566">
    <property type="entry name" value="Lipocln_cytosolic_FA-bd_dom"/>
</dbReference>
<gene>
    <name evidence="4" type="ORF">IPOD504_LOCUS1436</name>
</gene>
<feature type="chain" id="PRO_5046065784" description="Lipocalin/cytosolic fatty-acid binding domain-containing protein" evidence="2">
    <location>
        <begin position="17"/>
        <end position="218"/>
    </location>
</feature>
<dbReference type="SUPFAM" id="SSF50814">
    <property type="entry name" value="Lipocalins"/>
    <property type="match status" value="1"/>
</dbReference>
<organism evidence="4 5">
    <name type="scientific">Iphiclides podalirius</name>
    <name type="common">scarce swallowtail</name>
    <dbReference type="NCBI Taxonomy" id="110791"/>
    <lineage>
        <taxon>Eukaryota</taxon>
        <taxon>Metazoa</taxon>
        <taxon>Ecdysozoa</taxon>
        <taxon>Arthropoda</taxon>
        <taxon>Hexapoda</taxon>
        <taxon>Insecta</taxon>
        <taxon>Pterygota</taxon>
        <taxon>Neoptera</taxon>
        <taxon>Endopterygota</taxon>
        <taxon>Lepidoptera</taxon>
        <taxon>Glossata</taxon>
        <taxon>Ditrysia</taxon>
        <taxon>Papilionoidea</taxon>
        <taxon>Papilionidae</taxon>
        <taxon>Papilioninae</taxon>
        <taxon>Iphiclides</taxon>
    </lineage>
</organism>
<dbReference type="CDD" id="cd00301">
    <property type="entry name" value="lipocalin_FABP"/>
    <property type="match status" value="1"/>
</dbReference>